<sequence length="521" mass="61639">MNIYDLPDEILLIILQKLDMIDVFYSCIKVNRRFNRLILDSFFFRDLNMTTINDINSLYDQTSSIDSKVLSRICEKILPRIYDQTYRLTVDEYSAKYMFLASNYSKLYSLSLINFQKEILHQYLTDNLILRDLLTNQITHLNIDIKNTNDVGFNTSPEILPKILSLCKNLIDLNFCGMFPERNFVVYLKDLSWNHCIPSTLVKLTIKLAALTDCLHLLDGPFVCLSTLIIAVKYSFHTTEYKNSTKKLPKLKYFSLTALSFVNHYDDLIVPLLRRMINLEELKLYLLVNRSYSNYIDGIQLYDQFLISMTQLKNFAFNITSEIHDKDIKIELQSNEEIQHSFIGRGYSQVVSYINSNPFALDGVCYIYSLPYDFEYFKIDNTFQGGTFYKVRKLTMVERTPFEDRLFQIISQDFPFLEILHVSNSWSKEVNQPWLTLITFPHLKFLNVKYAHGNYTLRFLLKRYMNLPRLSNLVIDYSMLMLITKNFTYDPTYFNFDKLKCLDMDQLFVRPKNFHLYFPLL</sequence>
<comment type="caution">
    <text evidence="3">The sequence shown here is derived from an EMBL/GenBank/DDBJ whole genome shotgun (WGS) entry which is preliminary data.</text>
</comment>
<evidence type="ECO:0000313" key="3">
    <source>
        <dbReference type="EMBL" id="CAF0907430.1"/>
    </source>
</evidence>
<organism evidence="3 4">
    <name type="scientific">Adineta steineri</name>
    <dbReference type="NCBI Taxonomy" id="433720"/>
    <lineage>
        <taxon>Eukaryota</taxon>
        <taxon>Metazoa</taxon>
        <taxon>Spiralia</taxon>
        <taxon>Gnathifera</taxon>
        <taxon>Rotifera</taxon>
        <taxon>Eurotatoria</taxon>
        <taxon>Bdelloidea</taxon>
        <taxon>Adinetida</taxon>
        <taxon>Adinetidae</taxon>
        <taxon>Adineta</taxon>
    </lineage>
</organism>
<dbReference type="Proteomes" id="UP000663877">
    <property type="component" value="Unassembled WGS sequence"/>
</dbReference>
<dbReference type="SMART" id="SM00256">
    <property type="entry name" value="FBOX"/>
    <property type="match status" value="1"/>
</dbReference>
<name>A0A814A4C7_9BILA</name>
<dbReference type="Proteomes" id="UP000663832">
    <property type="component" value="Unassembled WGS sequence"/>
</dbReference>
<dbReference type="Gene3D" id="3.80.10.10">
    <property type="entry name" value="Ribonuclease Inhibitor"/>
    <property type="match status" value="1"/>
</dbReference>
<dbReference type="Pfam" id="PF12937">
    <property type="entry name" value="F-box-like"/>
    <property type="match status" value="1"/>
</dbReference>
<feature type="domain" description="F-box" evidence="1">
    <location>
        <begin position="1"/>
        <end position="47"/>
    </location>
</feature>
<dbReference type="SUPFAM" id="SSF81383">
    <property type="entry name" value="F-box domain"/>
    <property type="match status" value="1"/>
</dbReference>
<reference evidence="3" key="1">
    <citation type="submission" date="2021-02" db="EMBL/GenBank/DDBJ databases">
        <authorList>
            <person name="Nowell W R."/>
        </authorList>
    </citation>
    <scope>NUCLEOTIDE SEQUENCE</scope>
</reference>
<dbReference type="InterPro" id="IPR001810">
    <property type="entry name" value="F-box_dom"/>
</dbReference>
<evidence type="ECO:0000313" key="2">
    <source>
        <dbReference type="EMBL" id="CAF0776454.1"/>
    </source>
</evidence>
<keyword evidence="4" id="KW-1185">Reference proteome</keyword>
<dbReference type="AlphaFoldDB" id="A0A814A4C7"/>
<gene>
    <name evidence="2" type="ORF">BJG266_LOCUS3870</name>
    <name evidence="3" type="ORF">QVE165_LOCUS9815</name>
</gene>
<dbReference type="InterPro" id="IPR036047">
    <property type="entry name" value="F-box-like_dom_sf"/>
</dbReference>
<dbReference type="InterPro" id="IPR032675">
    <property type="entry name" value="LRR_dom_sf"/>
</dbReference>
<dbReference type="PROSITE" id="PS50181">
    <property type="entry name" value="FBOX"/>
    <property type="match status" value="1"/>
</dbReference>
<dbReference type="EMBL" id="CAJNOI010000009">
    <property type="protein sequence ID" value="CAF0776454.1"/>
    <property type="molecule type" value="Genomic_DNA"/>
</dbReference>
<evidence type="ECO:0000313" key="4">
    <source>
        <dbReference type="Proteomes" id="UP000663832"/>
    </source>
</evidence>
<dbReference type="CDD" id="cd09917">
    <property type="entry name" value="F-box_SF"/>
    <property type="match status" value="1"/>
</dbReference>
<evidence type="ECO:0000259" key="1">
    <source>
        <dbReference type="PROSITE" id="PS50181"/>
    </source>
</evidence>
<dbReference type="OrthoDB" id="10020751at2759"/>
<protein>
    <recommendedName>
        <fullName evidence="1">F-box domain-containing protein</fullName>
    </recommendedName>
</protein>
<proteinExistence type="predicted"/>
<dbReference type="EMBL" id="CAJNOM010000045">
    <property type="protein sequence ID" value="CAF0907430.1"/>
    <property type="molecule type" value="Genomic_DNA"/>
</dbReference>
<accession>A0A814A4C7</accession>